<keyword evidence="5" id="KW-0479">Metal-binding</keyword>
<comment type="cofactor">
    <cofactor evidence="1">
        <name>a divalent metal cation</name>
        <dbReference type="ChEBI" id="CHEBI:60240"/>
    </cofactor>
</comment>
<evidence type="ECO:0000256" key="1">
    <source>
        <dbReference type="ARBA" id="ARBA00001968"/>
    </source>
</evidence>
<keyword evidence="7" id="KW-0539">Nucleus</keyword>
<keyword evidence="6" id="KW-0378">Hydrolase</keyword>
<protein>
    <recommendedName>
        <fullName evidence="8">DDE Tnp4 domain-containing protein</fullName>
    </recommendedName>
</protein>
<evidence type="ECO:0000256" key="4">
    <source>
        <dbReference type="ARBA" id="ARBA00022722"/>
    </source>
</evidence>
<evidence type="ECO:0000256" key="6">
    <source>
        <dbReference type="ARBA" id="ARBA00022801"/>
    </source>
</evidence>
<comment type="subcellular location">
    <subcellularLocation>
        <location evidence="2">Nucleus</location>
    </subcellularLocation>
</comment>
<evidence type="ECO:0000313" key="10">
    <source>
        <dbReference type="Proteomes" id="UP000054564"/>
    </source>
</evidence>
<dbReference type="PANTHER" id="PTHR22930">
    <property type="match status" value="1"/>
</dbReference>
<dbReference type="Proteomes" id="UP000054564">
    <property type="component" value="Unassembled WGS sequence"/>
</dbReference>
<accession>A0A0L0VM03</accession>
<dbReference type="GO" id="GO:0004518">
    <property type="term" value="F:nuclease activity"/>
    <property type="evidence" value="ECO:0007669"/>
    <property type="project" value="UniProtKB-KW"/>
</dbReference>
<dbReference type="InterPro" id="IPR027806">
    <property type="entry name" value="HARBI1_dom"/>
</dbReference>
<dbReference type="PANTHER" id="PTHR22930:SF85">
    <property type="entry name" value="GH03217P-RELATED"/>
    <property type="match status" value="1"/>
</dbReference>
<reference evidence="10" key="1">
    <citation type="submission" date="2014-03" db="EMBL/GenBank/DDBJ databases">
        <title>The Genome Sequence of Puccinia striiformis f. sp. tritici PST-78.</title>
        <authorList>
            <consortium name="The Broad Institute Genome Sequencing Platform"/>
            <person name="Cuomo C."/>
            <person name="Hulbert S."/>
            <person name="Chen X."/>
            <person name="Walker B."/>
            <person name="Young S.K."/>
            <person name="Zeng Q."/>
            <person name="Gargeya S."/>
            <person name="Fitzgerald M."/>
            <person name="Haas B."/>
            <person name="Abouelleil A."/>
            <person name="Alvarado L."/>
            <person name="Arachchi H.M."/>
            <person name="Berlin A.M."/>
            <person name="Chapman S.B."/>
            <person name="Goldberg J."/>
            <person name="Griggs A."/>
            <person name="Gujja S."/>
            <person name="Hansen M."/>
            <person name="Howarth C."/>
            <person name="Imamovic A."/>
            <person name="Larimer J."/>
            <person name="McCowan C."/>
            <person name="Montmayeur A."/>
            <person name="Murphy C."/>
            <person name="Neiman D."/>
            <person name="Pearson M."/>
            <person name="Priest M."/>
            <person name="Roberts A."/>
            <person name="Saif S."/>
            <person name="Shea T."/>
            <person name="Sisk P."/>
            <person name="Sykes S."/>
            <person name="Wortman J."/>
            <person name="Nusbaum C."/>
            <person name="Birren B."/>
        </authorList>
    </citation>
    <scope>NUCLEOTIDE SEQUENCE [LARGE SCALE GENOMIC DNA]</scope>
    <source>
        <strain evidence="10">race PST-78</strain>
    </source>
</reference>
<proteinExistence type="inferred from homology"/>
<evidence type="ECO:0000256" key="2">
    <source>
        <dbReference type="ARBA" id="ARBA00004123"/>
    </source>
</evidence>
<evidence type="ECO:0000256" key="3">
    <source>
        <dbReference type="ARBA" id="ARBA00006958"/>
    </source>
</evidence>
<feature type="domain" description="DDE Tnp4" evidence="8">
    <location>
        <begin position="210"/>
        <end position="369"/>
    </location>
</feature>
<dbReference type="InterPro" id="IPR045249">
    <property type="entry name" value="HARBI1-like"/>
</dbReference>
<evidence type="ECO:0000259" key="8">
    <source>
        <dbReference type="Pfam" id="PF13359"/>
    </source>
</evidence>
<evidence type="ECO:0000313" key="9">
    <source>
        <dbReference type="EMBL" id="KNF00318.1"/>
    </source>
</evidence>
<evidence type="ECO:0000256" key="5">
    <source>
        <dbReference type="ARBA" id="ARBA00022723"/>
    </source>
</evidence>
<comment type="caution">
    <text evidence="9">The sequence shown here is derived from an EMBL/GenBank/DDBJ whole genome shotgun (WGS) entry which is preliminary data.</text>
</comment>
<organism evidence="9 10">
    <name type="scientific">Puccinia striiformis f. sp. tritici PST-78</name>
    <dbReference type="NCBI Taxonomy" id="1165861"/>
    <lineage>
        <taxon>Eukaryota</taxon>
        <taxon>Fungi</taxon>
        <taxon>Dikarya</taxon>
        <taxon>Basidiomycota</taxon>
        <taxon>Pucciniomycotina</taxon>
        <taxon>Pucciniomycetes</taxon>
        <taxon>Pucciniales</taxon>
        <taxon>Pucciniaceae</taxon>
        <taxon>Puccinia</taxon>
    </lineage>
</organism>
<keyword evidence="10" id="KW-1185">Reference proteome</keyword>
<keyword evidence="4" id="KW-0540">Nuclease</keyword>
<evidence type="ECO:0000256" key="7">
    <source>
        <dbReference type="ARBA" id="ARBA00023242"/>
    </source>
</evidence>
<dbReference type="AlphaFoldDB" id="A0A0L0VM03"/>
<dbReference type="GO" id="GO:0016787">
    <property type="term" value="F:hydrolase activity"/>
    <property type="evidence" value="ECO:0007669"/>
    <property type="project" value="UniProtKB-KW"/>
</dbReference>
<dbReference type="GO" id="GO:0005634">
    <property type="term" value="C:nucleus"/>
    <property type="evidence" value="ECO:0007669"/>
    <property type="project" value="UniProtKB-SubCell"/>
</dbReference>
<dbReference type="GO" id="GO:0046872">
    <property type="term" value="F:metal ion binding"/>
    <property type="evidence" value="ECO:0007669"/>
    <property type="project" value="UniProtKB-KW"/>
</dbReference>
<dbReference type="EMBL" id="AJIL01000038">
    <property type="protein sequence ID" value="KNF00318.1"/>
    <property type="molecule type" value="Genomic_DNA"/>
</dbReference>
<dbReference type="Pfam" id="PF13359">
    <property type="entry name" value="DDE_Tnp_4"/>
    <property type="match status" value="1"/>
</dbReference>
<sequence>MVHHSQRKECIKALENALENNITSQAIMDAFGANDDDSSDEADSDSSLDEEDLNTDLMFYLQAVHSQQYFGPCRQLALAPDNSDWLMNRLDDQAFKQEFRMSHSSFIKLVERISSHTVFQNNSNNPQRPVQEQLMITLKRFGCYGNGVAVGFLARFFRVGQGTVELYTNRCIMAILRLKSGMLKWPNADERKLTQKDYADEGFDGCVGLIDGSLIPLFDAPSKNGSDYWSRKGFYAIATLLICDNNRNIIYIYTGWPGCSHDARLMSNASVTLTPKQFFSPGQYLLADSAFVTTETVVSAFKRPPHGQLTKDQHRFNYLLAQNRVQIECCIGALKGRFQSLKGLRLRIGNRKDQVRANAWIMACGVLHNFLNQGDDFDFEDQDLNPGIHIPGSEVQSTNKAPTQRATVAGRLQREKIKAQALAFNQ</sequence>
<name>A0A0L0VM03_9BASI</name>
<gene>
    <name evidence="9" type="ORF">PSTG_06491</name>
</gene>
<comment type="similarity">
    <text evidence="3">Belongs to the HARBI1 family.</text>
</comment>